<dbReference type="AlphaFoldDB" id="D8S3D1"/>
<dbReference type="PROSITE" id="PS50172">
    <property type="entry name" value="BRCT"/>
    <property type="match status" value="2"/>
</dbReference>
<proteinExistence type="predicted"/>
<evidence type="ECO:0000313" key="3">
    <source>
        <dbReference type="Proteomes" id="UP000001514"/>
    </source>
</evidence>
<dbReference type="PANTHER" id="PTHR47576:SF2">
    <property type="entry name" value="BRCT DOMAIN DNA REPAIR PROTEIN-RELATED"/>
    <property type="match status" value="1"/>
</dbReference>
<gene>
    <name evidence="2" type="ORF">SELMODRAFT_443668</name>
</gene>
<accession>D8S3D1</accession>
<organism evidence="3">
    <name type="scientific">Selaginella moellendorffii</name>
    <name type="common">Spikemoss</name>
    <dbReference type="NCBI Taxonomy" id="88036"/>
    <lineage>
        <taxon>Eukaryota</taxon>
        <taxon>Viridiplantae</taxon>
        <taxon>Streptophyta</taxon>
        <taxon>Embryophyta</taxon>
        <taxon>Tracheophyta</taxon>
        <taxon>Lycopodiopsida</taxon>
        <taxon>Selaginellales</taxon>
        <taxon>Selaginellaceae</taxon>
        <taxon>Selaginella</taxon>
    </lineage>
</organism>
<dbReference type="InterPro" id="IPR059215">
    <property type="entry name" value="BRCT2_TopBP1-like"/>
</dbReference>
<dbReference type="Gene3D" id="3.40.50.10190">
    <property type="entry name" value="BRCT domain"/>
    <property type="match status" value="2"/>
</dbReference>
<name>D8S3D1_SELML</name>
<dbReference type="EMBL" id="GL377600">
    <property type="protein sequence ID" value="EFJ21086.1"/>
    <property type="molecule type" value="Genomic_DNA"/>
</dbReference>
<sequence>MTKERGHVVHSGGCRSLQFVPGLSSPSPAVYRVPRTPLANGPFRGLIICVTGLSKEVRAQVQDATERMGGVYSPDLHPQCTHLVVQISTIFFGFSLCFVGRKLEHALKHGVKRGLFVVTLAWFINSAKLNERLDESLYAVSKNSFFNAVISPEQRLFDGEHACLPSRFEESKSGDISVKSLAESPNAESKRGLLLRGFTLYLDPCLSEDVQAKVVAGASKEGATFADNWYSGSDVTHVVCERDSFLTYTGSTCNLVTPLWLLKSLKEHALQRMVQLSTDLARHLAFVADLSQSKSSLQNEDAVKSLQTEREELVKNAKEGVRRRRGQRKQPCRTLPRPITGATLLDGLCWSVTDCPSAAKVYAEVSPSDEFFDAPDNGNTSESESDLFARPLTESERQEIIYNAVFLTVMFPVDRFAEMGPSSRSFFCENGFTRQQIMENIYQFYQEPLSEQELNVAINTDSKHADKLRALYAARGSSNDVMKRHEFIGGRRCFDGLKRLSRENTGQIYELLLAS</sequence>
<keyword evidence="3" id="KW-1185">Reference proteome</keyword>
<protein>
    <recommendedName>
        <fullName evidence="1">BRCT domain-containing protein</fullName>
    </recommendedName>
</protein>
<feature type="domain" description="BRCT" evidence="1">
    <location>
        <begin position="38"/>
        <end position="140"/>
    </location>
</feature>
<feature type="domain" description="BRCT" evidence="1">
    <location>
        <begin position="190"/>
        <end position="267"/>
    </location>
</feature>
<dbReference type="SUPFAM" id="SSF52113">
    <property type="entry name" value="BRCT domain"/>
    <property type="match status" value="2"/>
</dbReference>
<dbReference type="OMA" id="WTISEPN"/>
<dbReference type="InterPro" id="IPR036420">
    <property type="entry name" value="BRCT_dom_sf"/>
</dbReference>
<evidence type="ECO:0000259" key="1">
    <source>
        <dbReference type="PROSITE" id="PS50172"/>
    </source>
</evidence>
<dbReference type="CDD" id="cd17731">
    <property type="entry name" value="BRCT_TopBP1_rpt2_like"/>
    <property type="match status" value="1"/>
</dbReference>
<dbReference type="PANTHER" id="PTHR47576">
    <property type="entry name" value="BRCT DOMAIN DNA REPAIR PROTEIN-RELATED"/>
    <property type="match status" value="1"/>
</dbReference>
<dbReference type="FunCoup" id="D8S3D1">
    <property type="interactions" value="1299"/>
</dbReference>
<dbReference type="InterPro" id="IPR001357">
    <property type="entry name" value="BRCT_dom"/>
</dbReference>
<dbReference type="eggNOG" id="ENOG502QQZ5">
    <property type="taxonomic scope" value="Eukaryota"/>
</dbReference>
<dbReference type="CDD" id="cd00027">
    <property type="entry name" value="BRCT"/>
    <property type="match status" value="1"/>
</dbReference>
<dbReference type="Gramene" id="EFJ21086">
    <property type="protein sequence ID" value="EFJ21086"/>
    <property type="gene ID" value="SELMODRAFT_443668"/>
</dbReference>
<dbReference type="Pfam" id="PF00533">
    <property type="entry name" value="BRCT"/>
    <property type="match status" value="1"/>
</dbReference>
<dbReference type="STRING" id="88036.D8S3D1"/>
<dbReference type="InParanoid" id="D8S3D1"/>
<dbReference type="KEGG" id="smo:SELMODRAFT_443668"/>
<dbReference type="HOGENOM" id="CLU_036854_2_0_1"/>
<evidence type="ECO:0000313" key="2">
    <source>
        <dbReference type="EMBL" id="EFJ21086.1"/>
    </source>
</evidence>
<reference evidence="2 3" key="1">
    <citation type="journal article" date="2011" name="Science">
        <title>The Selaginella genome identifies genetic changes associated with the evolution of vascular plants.</title>
        <authorList>
            <person name="Banks J.A."/>
            <person name="Nishiyama T."/>
            <person name="Hasebe M."/>
            <person name="Bowman J.L."/>
            <person name="Gribskov M."/>
            <person name="dePamphilis C."/>
            <person name="Albert V.A."/>
            <person name="Aono N."/>
            <person name="Aoyama T."/>
            <person name="Ambrose B.A."/>
            <person name="Ashton N.W."/>
            <person name="Axtell M.J."/>
            <person name="Barker E."/>
            <person name="Barker M.S."/>
            <person name="Bennetzen J.L."/>
            <person name="Bonawitz N.D."/>
            <person name="Chapple C."/>
            <person name="Cheng C."/>
            <person name="Correa L.G."/>
            <person name="Dacre M."/>
            <person name="DeBarry J."/>
            <person name="Dreyer I."/>
            <person name="Elias M."/>
            <person name="Engstrom E.M."/>
            <person name="Estelle M."/>
            <person name="Feng L."/>
            <person name="Finet C."/>
            <person name="Floyd S.K."/>
            <person name="Frommer W.B."/>
            <person name="Fujita T."/>
            <person name="Gramzow L."/>
            <person name="Gutensohn M."/>
            <person name="Harholt J."/>
            <person name="Hattori M."/>
            <person name="Heyl A."/>
            <person name="Hirai T."/>
            <person name="Hiwatashi Y."/>
            <person name="Ishikawa M."/>
            <person name="Iwata M."/>
            <person name="Karol K.G."/>
            <person name="Koehler B."/>
            <person name="Kolukisaoglu U."/>
            <person name="Kubo M."/>
            <person name="Kurata T."/>
            <person name="Lalonde S."/>
            <person name="Li K."/>
            <person name="Li Y."/>
            <person name="Litt A."/>
            <person name="Lyons E."/>
            <person name="Manning G."/>
            <person name="Maruyama T."/>
            <person name="Michael T.P."/>
            <person name="Mikami K."/>
            <person name="Miyazaki S."/>
            <person name="Morinaga S."/>
            <person name="Murata T."/>
            <person name="Mueller-Roeber B."/>
            <person name="Nelson D.R."/>
            <person name="Obara M."/>
            <person name="Oguri Y."/>
            <person name="Olmstead R.G."/>
            <person name="Onodera N."/>
            <person name="Petersen B.L."/>
            <person name="Pils B."/>
            <person name="Prigge M."/>
            <person name="Rensing S.A."/>
            <person name="Riano-Pachon D.M."/>
            <person name="Roberts A.W."/>
            <person name="Sato Y."/>
            <person name="Scheller H.V."/>
            <person name="Schulz B."/>
            <person name="Schulz C."/>
            <person name="Shakirov E.V."/>
            <person name="Shibagaki N."/>
            <person name="Shinohara N."/>
            <person name="Shippen D.E."/>
            <person name="Soerensen I."/>
            <person name="Sotooka R."/>
            <person name="Sugimoto N."/>
            <person name="Sugita M."/>
            <person name="Sumikawa N."/>
            <person name="Tanurdzic M."/>
            <person name="Theissen G."/>
            <person name="Ulvskov P."/>
            <person name="Wakazuki S."/>
            <person name="Weng J.K."/>
            <person name="Willats W.W."/>
            <person name="Wipf D."/>
            <person name="Wolf P.G."/>
            <person name="Yang L."/>
            <person name="Zimmer A.D."/>
            <person name="Zhu Q."/>
            <person name="Mitros T."/>
            <person name="Hellsten U."/>
            <person name="Loque D."/>
            <person name="Otillar R."/>
            <person name="Salamov A."/>
            <person name="Schmutz J."/>
            <person name="Shapiro H."/>
            <person name="Lindquist E."/>
            <person name="Lucas S."/>
            <person name="Rokhsar D."/>
            <person name="Grigoriev I.V."/>
        </authorList>
    </citation>
    <scope>NUCLEOTIDE SEQUENCE [LARGE SCALE GENOMIC DNA]</scope>
</reference>
<dbReference type="Proteomes" id="UP000001514">
    <property type="component" value="Unassembled WGS sequence"/>
</dbReference>
<dbReference type="SMART" id="SM00292">
    <property type="entry name" value="BRCT"/>
    <property type="match status" value="2"/>
</dbReference>